<proteinExistence type="predicted"/>
<feature type="non-terminal residue" evidence="1">
    <location>
        <position position="1"/>
    </location>
</feature>
<accession>A0A075C8J1</accession>
<reference evidence="1" key="1">
    <citation type="journal article" date="2013" name="Evolution">
        <title>Evolution of sex determination systems with heterogametic males and females in silene.</title>
        <authorList>
            <person name="Slancarova V."/>
            <person name="Zdanska J."/>
            <person name="Janousek B."/>
            <person name="Talianova M."/>
            <person name="Zschach C."/>
            <person name="Zluvova J."/>
            <person name="Siroky J."/>
            <person name="Kovacova V."/>
            <person name="Blavet H."/>
            <person name="Danihelka J."/>
            <person name="Oxelman B."/>
            <person name="Widmer A."/>
            <person name="Vyskot B."/>
        </authorList>
    </citation>
    <scope>NUCLEOTIDE SEQUENCE</scope>
</reference>
<evidence type="ECO:0000313" key="1">
    <source>
        <dbReference type="EMBL" id="AGW45414.1"/>
    </source>
</evidence>
<feature type="non-terminal residue" evidence="1">
    <location>
        <position position="117"/>
    </location>
</feature>
<sequence length="117" mass="13302">WPTRHKICNTSSCFNPTPLHYSTIWVTINLRRMLFSGNFTTLISSLPLHHSGKFPCFTRRQSLNQYKNGGQIMKNTGRNYQLGFMVHAVSSSGDQDFATSVSDIPFPSDYSQLLRQA</sequence>
<dbReference type="EMBL" id="KF305928">
    <property type="protein sequence ID" value="AGW45414.1"/>
    <property type="molecule type" value="Genomic_DNA"/>
</dbReference>
<name>A0A075C8J1_SILOT</name>
<dbReference type="AlphaFoldDB" id="A0A075C8J1"/>
<gene>
    <name evidence="1" type="primary">oti3508</name>
</gene>
<protein>
    <submittedName>
        <fullName evidence="1">Uncharacterized protein</fullName>
    </submittedName>
</protein>
<organism evidence="1">
    <name type="scientific">Silene otites</name>
    <name type="common">Spanish catchfly</name>
    <dbReference type="NCBI Taxonomy" id="42039"/>
    <lineage>
        <taxon>Eukaryota</taxon>
        <taxon>Viridiplantae</taxon>
        <taxon>Streptophyta</taxon>
        <taxon>Embryophyta</taxon>
        <taxon>Tracheophyta</taxon>
        <taxon>Spermatophyta</taxon>
        <taxon>Magnoliopsida</taxon>
        <taxon>eudicotyledons</taxon>
        <taxon>Gunneridae</taxon>
        <taxon>Pentapetalae</taxon>
        <taxon>Caryophyllales</taxon>
        <taxon>Caryophyllaceae</taxon>
        <taxon>Sileneae</taxon>
        <taxon>Silene</taxon>
        <taxon>Silene subgen. Silene</taxon>
        <taxon>Silene sect. Siphonomorpha</taxon>
    </lineage>
</organism>